<dbReference type="PANTHER" id="PTHR15076">
    <property type="entry name" value="CD99/MIC2 PROTEIN RELATED"/>
    <property type="match status" value="1"/>
</dbReference>
<evidence type="ECO:0000256" key="3">
    <source>
        <dbReference type="ARBA" id="ARBA00022692"/>
    </source>
</evidence>
<keyword evidence="5 8" id="KW-1133">Transmembrane helix</keyword>
<dbReference type="Ensembl" id="ENSGACT00000047425.1">
    <property type="protein sequence ID" value="ENSGACP00000066689.1"/>
    <property type="gene ID" value="ENSGACG00000015223.2"/>
</dbReference>
<keyword evidence="6 8" id="KW-0472">Membrane</keyword>
<evidence type="ECO:0000256" key="1">
    <source>
        <dbReference type="ARBA" id="ARBA00004479"/>
    </source>
</evidence>
<dbReference type="InterPro" id="IPR022078">
    <property type="entry name" value="CD99L2"/>
</dbReference>
<sequence length="196" mass="19658">MAGCLRVAVLLLLVTGTLTDDGFDLFDALDDPVSTPKPKEQPKAPEKPKSDGGLDLLDAFGPDPTVKPKKPSSRDSGGAGLDLEDALGPGGGTFGDSDLLDVSGGDYKPEGGGGGAGDSGYNQGGADEPKEAGPGQIAGIVSAVGVALLGAASSYFAYQKKKLCFKLKGGADPESGRGQSDAQSGLQVFSNLLKTS</sequence>
<evidence type="ECO:0000256" key="7">
    <source>
        <dbReference type="SAM" id="MobiDB-lite"/>
    </source>
</evidence>
<keyword evidence="4 9" id="KW-0732">Signal</keyword>
<dbReference type="AlphaFoldDB" id="A0AAQ4RSS9"/>
<evidence type="ECO:0000256" key="2">
    <source>
        <dbReference type="ARBA" id="ARBA00008763"/>
    </source>
</evidence>
<dbReference type="Proteomes" id="UP000007635">
    <property type="component" value="Chromosome I"/>
</dbReference>
<feature type="transmembrane region" description="Helical" evidence="8">
    <location>
        <begin position="137"/>
        <end position="158"/>
    </location>
</feature>
<dbReference type="GO" id="GO:0072683">
    <property type="term" value="P:T cell extravasation"/>
    <property type="evidence" value="ECO:0007669"/>
    <property type="project" value="TreeGrafter"/>
</dbReference>
<organism evidence="10 11">
    <name type="scientific">Gasterosteus aculeatus aculeatus</name>
    <name type="common">three-spined stickleback</name>
    <dbReference type="NCBI Taxonomy" id="481459"/>
    <lineage>
        <taxon>Eukaryota</taxon>
        <taxon>Metazoa</taxon>
        <taxon>Chordata</taxon>
        <taxon>Craniata</taxon>
        <taxon>Vertebrata</taxon>
        <taxon>Euteleostomi</taxon>
        <taxon>Actinopterygii</taxon>
        <taxon>Neopterygii</taxon>
        <taxon>Teleostei</taxon>
        <taxon>Neoteleostei</taxon>
        <taxon>Acanthomorphata</taxon>
        <taxon>Eupercaria</taxon>
        <taxon>Perciformes</taxon>
        <taxon>Cottioidei</taxon>
        <taxon>Gasterosteales</taxon>
        <taxon>Gasterosteidae</taxon>
        <taxon>Gasterosteus</taxon>
    </lineage>
</organism>
<comment type="subcellular location">
    <subcellularLocation>
        <location evidence="1">Membrane</location>
        <topology evidence="1">Single-pass type I membrane protein</topology>
    </subcellularLocation>
</comment>
<name>A0AAQ4RSS9_GASAC</name>
<feature type="chain" id="PRO_5042812255" evidence="9">
    <location>
        <begin position="20"/>
        <end position="196"/>
    </location>
</feature>
<feature type="region of interest" description="Disordered" evidence="7">
    <location>
        <begin position="32"/>
        <end position="134"/>
    </location>
</feature>
<comment type="similarity">
    <text evidence="2">Belongs to the CD99 family.</text>
</comment>
<evidence type="ECO:0000256" key="9">
    <source>
        <dbReference type="SAM" id="SignalP"/>
    </source>
</evidence>
<feature type="signal peptide" evidence="9">
    <location>
        <begin position="1"/>
        <end position="19"/>
    </location>
</feature>
<evidence type="ECO:0000313" key="10">
    <source>
        <dbReference type="Ensembl" id="ENSGACP00000066689.1"/>
    </source>
</evidence>
<keyword evidence="11" id="KW-1185">Reference proteome</keyword>
<accession>A0AAQ4RSS9</accession>
<reference evidence="10 11" key="1">
    <citation type="journal article" date="2021" name="G3 (Bethesda)">
        <title>Improved contiguity of the threespine stickleback genome using long-read sequencing.</title>
        <authorList>
            <person name="Nath S."/>
            <person name="Shaw D.E."/>
            <person name="White M.A."/>
        </authorList>
    </citation>
    <scope>NUCLEOTIDE SEQUENCE [LARGE SCALE GENOMIC DNA]</scope>
    <source>
        <strain evidence="10 11">Lake Benthic</strain>
    </source>
</reference>
<dbReference type="Pfam" id="PF12301">
    <property type="entry name" value="CD99L2"/>
    <property type="match status" value="1"/>
</dbReference>
<proteinExistence type="inferred from homology"/>
<evidence type="ECO:0000256" key="8">
    <source>
        <dbReference type="SAM" id="Phobius"/>
    </source>
</evidence>
<feature type="compositionally biased region" description="Low complexity" evidence="7">
    <location>
        <begin position="95"/>
        <end position="106"/>
    </location>
</feature>
<dbReference type="PANTHER" id="PTHR15076:SF15">
    <property type="entry name" value="CD99 ANTIGEN"/>
    <property type="match status" value="1"/>
</dbReference>
<evidence type="ECO:0000256" key="6">
    <source>
        <dbReference type="ARBA" id="ARBA00023136"/>
    </source>
</evidence>
<reference evidence="10" key="2">
    <citation type="submission" date="2025-08" db="UniProtKB">
        <authorList>
            <consortium name="Ensembl"/>
        </authorList>
    </citation>
    <scope>IDENTIFICATION</scope>
</reference>
<dbReference type="GO" id="GO:0005886">
    <property type="term" value="C:plasma membrane"/>
    <property type="evidence" value="ECO:0007669"/>
    <property type="project" value="TreeGrafter"/>
</dbReference>
<protein>
    <submittedName>
        <fullName evidence="10">CD99 molecule</fullName>
    </submittedName>
</protein>
<dbReference type="GO" id="GO:0034109">
    <property type="term" value="P:homotypic cell-cell adhesion"/>
    <property type="evidence" value="ECO:0007669"/>
    <property type="project" value="TreeGrafter"/>
</dbReference>
<evidence type="ECO:0000256" key="5">
    <source>
        <dbReference type="ARBA" id="ARBA00022989"/>
    </source>
</evidence>
<reference evidence="10" key="3">
    <citation type="submission" date="2025-09" db="UniProtKB">
        <authorList>
            <consortium name="Ensembl"/>
        </authorList>
    </citation>
    <scope>IDENTIFICATION</scope>
</reference>
<keyword evidence="3 8" id="KW-0812">Transmembrane</keyword>
<dbReference type="GeneTree" id="ENSGT00940000154344"/>
<evidence type="ECO:0000256" key="4">
    <source>
        <dbReference type="ARBA" id="ARBA00022729"/>
    </source>
</evidence>
<evidence type="ECO:0000313" key="11">
    <source>
        <dbReference type="Proteomes" id="UP000007635"/>
    </source>
</evidence>
<feature type="compositionally biased region" description="Basic and acidic residues" evidence="7">
    <location>
        <begin position="37"/>
        <end position="52"/>
    </location>
</feature>
<dbReference type="GO" id="GO:2000391">
    <property type="term" value="P:positive regulation of neutrophil extravasation"/>
    <property type="evidence" value="ECO:0007669"/>
    <property type="project" value="TreeGrafter"/>
</dbReference>